<dbReference type="RefSeq" id="WP_194700587.1">
    <property type="nucleotide sequence ID" value="NZ_JADKNH010000002.1"/>
</dbReference>
<sequence length="77" mass="8539">MNGLKTVSFEALVECVDLASGNPDALKKLLLERNGGLQRITVTDKGKPCFLIQIQKPMEGNALQWMDAYASELDLRM</sequence>
<comment type="caution">
    <text evidence="1">The sequence shown here is derived from an EMBL/GenBank/DDBJ whole genome shotgun (WGS) entry which is preliminary data.</text>
</comment>
<gene>
    <name evidence="1" type="ORF">ISU02_04470</name>
</gene>
<evidence type="ECO:0000313" key="2">
    <source>
        <dbReference type="Proteomes" id="UP000614200"/>
    </source>
</evidence>
<dbReference type="EMBL" id="JADKNH010000002">
    <property type="protein sequence ID" value="MBF4692355.1"/>
    <property type="molecule type" value="Genomic_DNA"/>
</dbReference>
<dbReference type="Proteomes" id="UP000614200">
    <property type="component" value="Unassembled WGS sequence"/>
</dbReference>
<accession>A0ABR9ZQY7</accession>
<keyword evidence="2" id="KW-1185">Reference proteome</keyword>
<name>A0ABR9ZQY7_9FIRM</name>
<organism evidence="1 2">
    <name type="scientific">Fusibacter ferrireducens</name>
    <dbReference type="NCBI Taxonomy" id="2785058"/>
    <lineage>
        <taxon>Bacteria</taxon>
        <taxon>Bacillati</taxon>
        <taxon>Bacillota</taxon>
        <taxon>Clostridia</taxon>
        <taxon>Eubacteriales</taxon>
        <taxon>Eubacteriales Family XII. Incertae Sedis</taxon>
        <taxon>Fusibacter</taxon>
    </lineage>
</organism>
<proteinExistence type="predicted"/>
<reference evidence="1 2" key="1">
    <citation type="submission" date="2020-11" db="EMBL/GenBank/DDBJ databases">
        <title>Fusibacter basophilias sp. nov.</title>
        <authorList>
            <person name="Qiu D."/>
        </authorList>
    </citation>
    <scope>NUCLEOTIDE SEQUENCE [LARGE SCALE GENOMIC DNA]</scope>
    <source>
        <strain evidence="1 2">Q10-2</strain>
    </source>
</reference>
<protein>
    <submittedName>
        <fullName evidence="1">Uncharacterized protein</fullName>
    </submittedName>
</protein>
<evidence type="ECO:0000313" key="1">
    <source>
        <dbReference type="EMBL" id="MBF4692355.1"/>
    </source>
</evidence>